<evidence type="ECO:0000256" key="4">
    <source>
        <dbReference type="PROSITE-ProRule" id="PRU01360"/>
    </source>
</evidence>
<dbReference type="InterPro" id="IPR037066">
    <property type="entry name" value="Plug_dom_sf"/>
</dbReference>
<dbReference type="InterPro" id="IPR011662">
    <property type="entry name" value="Secretin/TonB_short_N"/>
</dbReference>
<dbReference type="Gene3D" id="2.60.40.1120">
    <property type="entry name" value="Carboxypeptidase-like, regulatory domain"/>
    <property type="match status" value="1"/>
</dbReference>
<dbReference type="Pfam" id="PF07715">
    <property type="entry name" value="Plug"/>
    <property type="match status" value="1"/>
</dbReference>
<evidence type="ECO:0000256" key="1">
    <source>
        <dbReference type="ARBA" id="ARBA00022448"/>
    </source>
</evidence>
<evidence type="ECO:0000259" key="5">
    <source>
        <dbReference type="SMART" id="SM00965"/>
    </source>
</evidence>
<comment type="similarity">
    <text evidence="4">Belongs to the TonB-dependent receptor family.</text>
</comment>
<comment type="subcellular location">
    <subcellularLocation>
        <location evidence="4">Cell outer membrane</location>
        <topology evidence="4">Multi-pass membrane protein</topology>
    </subcellularLocation>
</comment>
<dbReference type="EMBL" id="ADLF01000008">
    <property type="protein sequence ID" value="EKU91350.1"/>
    <property type="molecule type" value="Genomic_DNA"/>
</dbReference>
<keyword evidence="7" id="KW-1185">Reference proteome</keyword>
<dbReference type="PATRIC" id="fig|742727.4.peg.1560"/>
<dbReference type="SUPFAM" id="SSF49464">
    <property type="entry name" value="Carboxypeptidase regulatory domain-like"/>
    <property type="match status" value="1"/>
</dbReference>
<dbReference type="PROSITE" id="PS52016">
    <property type="entry name" value="TONB_DEPENDENT_REC_3"/>
    <property type="match status" value="1"/>
</dbReference>
<feature type="domain" description="Secretin/TonB short N-terminal" evidence="5">
    <location>
        <begin position="55"/>
        <end position="105"/>
    </location>
</feature>
<dbReference type="InterPro" id="IPR008969">
    <property type="entry name" value="CarboxyPept-like_regulatory"/>
</dbReference>
<evidence type="ECO:0000256" key="3">
    <source>
        <dbReference type="ARBA" id="ARBA00023237"/>
    </source>
</evidence>
<accession>K9EQE1</accession>
<dbReference type="SUPFAM" id="SSF56935">
    <property type="entry name" value="Porins"/>
    <property type="match status" value="1"/>
</dbReference>
<evidence type="ECO:0000313" key="6">
    <source>
        <dbReference type="EMBL" id="EKU91350.1"/>
    </source>
</evidence>
<dbReference type="AlphaFoldDB" id="K9EQE1"/>
<evidence type="ECO:0000256" key="2">
    <source>
        <dbReference type="ARBA" id="ARBA00023136"/>
    </source>
</evidence>
<dbReference type="Pfam" id="PF07660">
    <property type="entry name" value="STN"/>
    <property type="match status" value="1"/>
</dbReference>
<keyword evidence="1 4" id="KW-0813">Transport</keyword>
<proteinExistence type="inferred from homology"/>
<comment type="caution">
    <text evidence="6">The sequence shown here is derived from an EMBL/GenBank/DDBJ whole genome shotgun (WGS) entry which is preliminary data.</text>
</comment>
<dbReference type="Gene3D" id="2.170.130.10">
    <property type="entry name" value="TonB-dependent receptor, plug domain"/>
    <property type="match status" value="1"/>
</dbReference>
<dbReference type="GO" id="GO:0009279">
    <property type="term" value="C:cell outer membrane"/>
    <property type="evidence" value="ECO:0007669"/>
    <property type="project" value="UniProtKB-SubCell"/>
</dbReference>
<sequence>MNNNHAFQSSKFLRTLLVLFFMAVSVQWTFAQLNLNVSRTTLGTVIEQIKSQSKYQFFYDDKLATVTVENVKVKNASIEDALNAILKGKDISFKVEDNIVYLSEKSATPQEGNQQGKERTITGVVSDDMGPLIGVNVLVKGTSVGCITDFDGNFTLTTTEANPVIQFSYIGYKPQEIAVKGSGPINLLMETDSQLIEEVVVTALGIKRAEKALSYNVTQVDAESALAVKDANFINSLNGKVAGLNINASSSGVGGASKVVMRGSRGIEQSSNALYVIDGIIG</sequence>
<name>K9EQE1_9BACE</name>
<dbReference type="InterPro" id="IPR012910">
    <property type="entry name" value="Plug_dom"/>
</dbReference>
<dbReference type="FunFam" id="2.60.40.1120:FF:000003">
    <property type="entry name" value="Outer membrane protein Omp121"/>
    <property type="match status" value="1"/>
</dbReference>
<dbReference type="Gene3D" id="3.55.50.30">
    <property type="match status" value="1"/>
</dbReference>
<gene>
    <name evidence="6" type="ORF">HMPREF9447_01540</name>
</gene>
<dbReference type="Proteomes" id="UP000009872">
    <property type="component" value="Unassembled WGS sequence"/>
</dbReference>
<keyword evidence="4" id="KW-1134">Transmembrane beta strand</keyword>
<dbReference type="Pfam" id="PF13715">
    <property type="entry name" value="CarbopepD_reg_2"/>
    <property type="match status" value="1"/>
</dbReference>
<evidence type="ECO:0000313" key="7">
    <source>
        <dbReference type="Proteomes" id="UP000009872"/>
    </source>
</evidence>
<keyword evidence="4" id="KW-0812">Transmembrane</keyword>
<reference evidence="6 7" key="1">
    <citation type="submission" date="2012-09" db="EMBL/GenBank/DDBJ databases">
        <title>The Genome Sequence of Bacteroides oleiciplenus YIT 12058.</title>
        <authorList>
            <consortium name="The Broad Institute Genome Sequencing Platform"/>
            <person name="Earl A."/>
            <person name="Ward D."/>
            <person name="Feldgarden M."/>
            <person name="Gevers D."/>
            <person name="Morotomi M."/>
            <person name="Walker B."/>
            <person name="Young S.K."/>
            <person name="Zeng Q."/>
            <person name="Gargeya S."/>
            <person name="Fitzgerald M."/>
            <person name="Haas B."/>
            <person name="Abouelleil A."/>
            <person name="Alvarado L."/>
            <person name="Arachchi H.M."/>
            <person name="Berlin A.M."/>
            <person name="Chapman S.B."/>
            <person name="Goldberg J."/>
            <person name="Griggs A."/>
            <person name="Gujja S."/>
            <person name="Hansen M."/>
            <person name="Howarth C."/>
            <person name="Imamovic A."/>
            <person name="Larimer J."/>
            <person name="McCowen C."/>
            <person name="Montmayeur A."/>
            <person name="Murphy C."/>
            <person name="Neiman D."/>
            <person name="Pearson M."/>
            <person name="Priest M."/>
            <person name="Roberts A."/>
            <person name="Saif S."/>
            <person name="Shea T."/>
            <person name="Sisk P."/>
            <person name="Sykes S."/>
            <person name="Wortman J."/>
            <person name="Nusbaum C."/>
            <person name="Birren B."/>
        </authorList>
    </citation>
    <scope>NUCLEOTIDE SEQUENCE [LARGE SCALE GENOMIC DNA]</scope>
    <source>
        <strain evidence="6 7">YIT 12058</strain>
    </source>
</reference>
<organism evidence="6 7">
    <name type="scientific">Bacteroides oleiciplenus YIT 12058</name>
    <dbReference type="NCBI Taxonomy" id="742727"/>
    <lineage>
        <taxon>Bacteria</taxon>
        <taxon>Pseudomonadati</taxon>
        <taxon>Bacteroidota</taxon>
        <taxon>Bacteroidia</taxon>
        <taxon>Bacteroidales</taxon>
        <taxon>Bacteroidaceae</taxon>
        <taxon>Bacteroides</taxon>
    </lineage>
</organism>
<protein>
    <recommendedName>
        <fullName evidence="5">Secretin/TonB short N-terminal domain-containing protein</fullName>
    </recommendedName>
</protein>
<dbReference type="HOGENOM" id="CLU_985737_0_0_10"/>
<keyword evidence="3 4" id="KW-0998">Cell outer membrane</keyword>
<dbReference type="SMART" id="SM00965">
    <property type="entry name" value="STN"/>
    <property type="match status" value="1"/>
</dbReference>
<dbReference type="STRING" id="742727.HMPREF9447_01540"/>
<dbReference type="eggNOG" id="COG4771">
    <property type="taxonomic scope" value="Bacteria"/>
</dbReference>
<dbReference type="InterPro" id="IPR039426">
    <property type="entry name" value="TonB-dep_rcpt-like"/>
</dbReference>
<keyword evidence="2 4" id="KW-0472">Membrane</keyword>